<sequence length="503" mass="53171">MDLKPDQKLHVVDESGSASSSSIPLPSAGPSMSGSSNSSAPPPNSMNAEQEAIHLPPQAALAPDSADLISPVLSEYSLFSESPIKPLATIDIGSDRPAGTQGNNNTTLGTDGLPAGYSNSVPAATGMNTVVQPRSATLPDVTLAAHPPSQAGMGMPGSTGSTDELPVSSPQPLSGTNTNAAMQGTIGVPRIHSPLLPTPNSIESFDHGVSLPINTSISNPLQPYVQAQAPLQHVDMNPLLLIPQQQQNLVTIASPPSHVLPTESRLGNMAPGPQPPPLPARPPQHPQYTALAAYTPPSVSVPDLLQRPPLHPGTSLPILPSQLPQLQLAQSSLSDTLSHTPSPLKFSPSHASQVLSSSNEELAKTITYEAPTSANNHIEAKLSIDKLVHPHPRPRPTPIYMRPGEASTISPPRPTFDGSGLESVEKIWLRHHYPLYLDVQGSSAAKIAFLERVAGEFLKEFPSHVPRHEGSRYDQAHALKCAKKSIIPRIYSHFKALGRGARL</sequence>
<feature type="compositionally biased region" description="Low complexity" evidence="1">
    <location>
        <begin position="15"/>
        <end position="39"/>
    </location>
</feature>
<feature type="compositionally biased region" description="Polar residues" evidence="1">
    <location>
        <begin position="158"/>
        <end position="174"/>
    </location>
</feature>
<evidence type="ECO:0000313" key="2">
    <source>
        <dbReference type="EMBL" id="KIK56658.1"/>
    </source>
</evidence>
<feature type="compositionally biased region" description="Pro residues" evidence="1">
    <location>
        <begin position="272"/>
        <end position="285"/>
    </location>
</feature>
<feature type="compositionally biased region" description="Basic and acidic residues" evidence="1">
    <location>
        <begin position="1"/>
        <end position="13"/>
    </location>
</feature>
<dbReference type="EMBL" id="KN834796">
    <property type="protein sequence ID" value="KIK56658.1"/>
    <property type="molecule type" value="Genomic_DNA"/>
</dbReference>
<feature type="region of interest" description="Disordered" evidence="1">
    <location>
        <begin position="89"/>
        <end position="112"/>
    </location>
</feature>
<name>A0A0D0CN27_9AGAR</name>
<organism evidence="2 3">
    <name type="scientific">Collybiopsis luxurians FD-317 M1</name>
    <dbReference type="NCBI Taxonomy" id="944289"/>
    <lineage>
        <taxon>Eukaryota</taxon>
        <taxon>Fungi</taxon>
        <taxon>Dikarya</taxon>
        <taxon>Basidiomycota</taxon>
        <taxon>Agaricomycotina</taxon>
        <taxon>Agaricomycetes</taxon>
        <taxon>Agaricomycetidae</taxon>
        <taxon>Agaricales</taxon>
        <taxon>Marasmiineae</taxon>
        <taxon>Omphalotaceae</taxon>
        <taxon>Collybiopsis</taxon>
        <taxon>Collybiopsis luxurians</taxon>
    </lineage>
</organism>
<dbReference type="Proteomes" id="UP000053593">
    <property type="component" value="Unassembled WGS sequence"/>
</dbReference>
<dbReference type="HOGENOM" id="CLU_541900_0_0_1"/>
<feature type="compositionally biased region" description="Low complexity" evidence="1">
    <location>
        <begin position="99"/>
        <end position="112"/>
    </location>
</feature>
<accession>A0A0D0CN27</accession>
<keyword evidence="3" id="KW-1185">Reference proteome</keyword>
<reference evidence="2 3" key="1">
    <citation type="submission" date="2014-04" db="EMBL/GenBank/DDBJ databases">
        <title>Evolutionary Origins and Diversification of the Mycorrhizal Mutualists.</title>
        <authorList>
            <consortium name="DOE Joint Genome Institute"/>
            <consortium name="Mycorrhizal Genomics Consortium"/>
            <person name="Kohler A."/>
            <person name="Kuo A."/>
            <person name="Nagy L.G."/>
            <person name="Floudas D."/>
            <person name="Copeland A."/>
            <person name="Barry K.W."/>
            <person name="Cichocki N."/>
            <person name="Veneault-Fourrey C."/>
            <person name="LaButti K."/>
            <person name="Lindquist E.A."/>
            <person name="Lipzen A."/>
            <person name="Lundell T."/>
            <person name="Morin E."/>
            <person name="Murat C."/>
            <person name="Riley R."/>
            <person name="Ohm R."/>
            <person name="Sun H."/>
            <person name="Tunlid A."/>
            <person name="Henrissat B."/>
            <person name="Grigoriev I.V."/>
            <person name="Hibbett D.S."/>
            <person name="Martin F."/>
        </authorList>
    </citation>
    <scope>NUCLEOTIDE SEQUENCE [LARGE SCALE GENOMIC DNA]</scope>
    <source>
        <strain evidence="2 3">FD-317 M1</strain>
    </source>
</reference>
<dbReference type="AlphaFoldDB" id="A0A0D0CN27"/>
<evidence type="ECO:0000256" key="1">
    <source>
        <dbReference type="SAM" id="MobiDB-lite"/>
    </source>
</evidence>
<gene>
    <name evidence="2" type="ORF">GYMLUDRAFT_247690</name>
</gene>
<feature type="region of interest" description="Disordered" evidence="1">
    <location>
        <begin position="256"/>
        <end position="285"/>
    </location>
</feature>
<protein>
    <submittedName>
        <fullName evidence="2">Uncharacterized protein</fullName>
    </submittedName>
</protein>
<feature type="region of interest" description="Disordered" evidence="1">
    <location>
        <begin position="148"/>
        <end position="174"/>
    </location>
</feature>
<proteinExistence type="predicted"/>
<feature type="region of interest" description="Disordered" evidence="1">
    <location>
        <begin position="1"/>
        <end position="57"/>
    </location>
</feature>
<evidence type="ECO:0000313" key="3">
    <source>
        <dbReference type="Proteomes" id="UP000053593"/>
    </source>
</evidence>
<feature type="region of interest" description="Disordered" evidence="1">
    <location>
        <begin position="330"/>
        <end position="350"/>
    </location>
</feature>
<feature type="region of interest" description="Disordered" evidence="1">
    <location>
        <begin position="388"/>
        <end position="416"/>
    </location>
</feature>